<dbReference type="Pfam" id="PF02417">
    <property type="entry name" value="Chromate_transp"/>
    <property type="match status" value="1"/>
</dbReference>
<name>A0A2I0QU59_9BACI</name>
<comment type="subcellular location">
    <subcellularLocation>
        <location evidence="1">Cell membrane</location>
        <topology evidence="1">Multi-pass membrane protein</topology>
    </subcellularLocation>
</comment>
<sequence length="186" mass="20167">MNFSLQKDLFISFFRAGMLGYGGGPSTIPLVHKEVVDTYKWMTEEEFGDVLAIGNTLPGPIMTKMAGYIGYQVGGVAGLISAMLATVIPTVLLMIALISFLFSFRDSPIVQGMTNAVSPVVGVMLLLLTYSFIKNSKRDLGWVLASVLGLISVITYVWLDLHPAILIGVLIVIALIPRRNKGDSDE</sequence>
<evidence type="ECO:0000256" key="3">
    <source>
        <dbReference type="ARBA" id="ARBA00022475"/>
    </source>
</evidence>
<keyword evidence="3" id="KW-1003">Cell membrane</keyword>
<dbReference type="Proteomes" id="UP000243524">
    <property type="component" value="Unassembled WGS sequence"/>
</dbReference>
<accession>A0A2I0QU59</accession>
<dbReference type="PANTHER" id="PTHR43663:SF1">
    <property type="entry name" value="CHROMATE TRANSPORTER"/>
    <property type="match status" value="1"/>
</dbReference>
<dbReference type="EMBL" id="PJNH01000002">
    <property type="protein sequence ID" value="PKR77883.1"/>
    <property type="molecule type" value="Genomic_DNA"/>
</dbReference>
<keyword evidence="4 7" id="KW-0812">Transmembrane</keyword>
<proteinExistence type="inferred from homology"/>
<evidence type="ECO:0000256" key="2">
    <source>
        <dbReference type="ARBA" id="ARBA00005262"/>
    </source>
</evidence>
<dbReference type="RefSeq" id="WP_101331491.1">
    <property type="nucleotide sequence ID" value="NZ_PJNH01000002.1"/>
</dbReference>
<evidence type="ECO:0000313" key="9">
    <source>
        <dbReference type="Proteomes" id="UP000243524"/>
    </source>
</evidence>
<dbReference type="OrthoDB" id="9027281at2"/>
<feature type="transmembrane region" description="Helical" evidence="7">
    <location>
        <begin position="164"/>
        <end position="180"/>
    </location>
</feature>
<evidence type="ECO:0000313" key="8">
    <source>
        <dbReference type="EMBL" id="PKR77883.1"/>
    </source>
</evidence>
<protein>
    <submittedName>
        <fullName evidence="8">Chromate transporter</fullName>
    </submittedName>
</protein>
<evidence type="ECO:0000256" key="7">
    <source>
        <dbReference type="SAM" id="Phobius"/>
    </source>
</evidence>
<comment type="similarity">
    <text evidence="2">Belongs to the chromate ion transporter (CHR) (TC 2.A.51) family.</text>
</comment>
<feature type="transmembrane region" description="Helical" evidence="7">
    <location>
        <begin position="116"/>
        <end position="133"/>
    </location>
</feature>
<feature type="transmembrane region" description="Helical" evidence="7">
    <location>
        <begin position="71"/>
        <end position="104"/>
    </location>
</feature>
<evidence type="ECO:0000256" key="6">
    <source>
        <dbReference type="ARBA" id="ARBA00023136"/>
    </source>
</evidence>
<dbReference type="GO" id="GO:0005886">
    <property type="term" value="C:plasma membrane"/>
    <property type="evidence" value="ECO:0007669"/>
    <property type="project" value="UniProtKB-SubCell"/>
</dbReference>
<evidence type="ECO:0000256" key="1">
    <source>
        <dbReference type="ARBA" id="ARBA00004651"/>
    </source>
</evidence>
<gene>
    <name evidence="8" type="ORF">CEY16_08110</name>
</gene>
<dbReference type="InterPro" id="IPR052518">
    <property type="entry name" value="CHR_Transporter"/>
</dbReference>
<comment type="caution">
    <text evidence="8">The sequence shown here is derived from an EMBL/GenBank/DDBJ whole genome shotgun (WGS) entry which is preliminary data.</text>
</comment>
<keyword evidence="5 7" id="KW-1133">Transmembrane helix</keyword>
<keyword evidence="6 7" id="KW-0472">Membrane</keyword>
<evidence type="ECO:0000256" key="4">
    <source>
        <dbReference type="ARBA" id="ARBA00022692"/>
    </source>
</evidence>
<organism evidence="8 9">
    <name type="scientific">Halalkalibacillus sediminis</name>
    <dbReference type="NCBI Taxonomy" id="2018042"/>
    <lineage>
        <taxon>Bacteria</taxon>
        <taxon>Bacillati</taxon>
        <taxon>Bacillota</taxon>
        <taxon>Bacilli</taxon>
        <taxon>Bacillales</taxon>
        <taxon>Bacillaceae</taxon>
        <taxon>Halalkalibacillus</taxon>
    </lineage>
</organism>
<dbReference type="PANTHER" id="PTHR43663">
    <property type="entry name" value="CHROMATE TRANSPORT PROTEIN-RELATED"/>
    <property type="match status" value="1"/>
</dbReference>
<evidence type="ECO:0000256" key="5">
    <source>
        <dbReference type="ARBA" id="ARBA00022989"/>
    </source>
</evidence>
<dbReference type="InterPro" id="IPR003370">
    <property type="entry name" value="Chromate_transpt"/>
</dbReference>
<feature type="transmembrane region" description="Helical" evidence="7">
    <location>
        <begin position="140"/>
        <end position="158"/>
    </location>
</feature>
<dbReference type="GO" id="GO:0015109">
    <property type="term" value="F:chromate transmembrane transporter activity"/>
    <property type="evidence" value="ECO:0007669"/>
    <property type="project" value="InterPro"/>
</dbReference>
<reference evidence="8 9" key="1">
    <citation type="submission" date="2017-06" db="EMBL/GenBank/DDBJ databases">
        <title>the draft geome sequence of Illustriluteabacillus marina B3227.</title>
        <authorList>
            <person name="He R.-H."/>
            <person name="Du Z.-J."/>
        </authorList>
    </citation>
    <scope>NUCLEOTIDE SEQUENCE [LARGE SCALE GENOMIC DNA]</scope>
    <source>
        <strain evidence="8 9">B3227</strain>
    </source>
</reference>
<dbReference type="AlphaFoldDB" id="A0A2I0QU59"/>
<keyword evidence="9" id="KW-1185">Reference proteome</keyword>